<keyword evidence="6" id="KW-0411">Iron-sulfur</keyword>
<dbReference type="InterPro" id="IPR007197">
    <property type="entry name" value="rSAM"/>
</dbReference>
<evidence type="ECO:0000259" key="7">
    <source>
        <dbReference type="PROSITE" id="PS51918"/>
    </source>
</evidence>
<dbReference type="InterPro" id="IPR012840">
    <property type="entry name" value="NrdG2"/>
</dbReference>
<evidence type="ECO:0000256" key="5">
    <source>
        <dbReference type="ARBA" id="ARBA00023004"/>
    </source>
</evidence>
<evidence type="ECO:0000256" key="1">
    <source>
        <dbReference type="ARBA" id="ARBA00001966"/>
    </source>
</evidence>
<keyword evidence="5" id="KW-0408">Iron</keyword>
<dbReference type="InterPro" id="IPR034457">
    <property type="entry name" value="Organic_radical-activating"/>
</dbReference>
<evidence type="ECO:0000256" key="3">
    <source>
        <dbReference type="ARBA" id="ARBA00022691"/>
    </source>
</evidence>
<evidence type="ECO:0000256" key="4">
    <source>
        <dbReference type="ARBA" id="ARBA00022723"/>
    </source>
</evidence>
<dbReference type="EMBL" id="DSBW01000057">
    <property type="protein sequence ID" value="HED30560.1"/>
    <property type="molecule type" value="Genomic_DNA"/>
</dbReference>
<comment type="cofactor">
    <cofactor evidence="1">
        <name>[4Fe-4S] cluster</name>
        <dbReference type="ChEBI" id="CHEBI:49883"/>
    </cofactor>
</comment>
<dbReference type="GO" id="GO:0046872">
    <property type="term" value="F:metal ion binding"/>
    <property type="evidence" value="ECO:0007669"/>
    <property type="project" value="UniProtKB-KW"/>
</dbReference>
<dbReference type="NCBIfam" id="TIGR02495">
    <property type="entry name" value="NrdG2"/>
    <property type="match status" value="1"/>
</dbReference>
<name>A0A831SSK1_PROAE</name>
<dbReference type="Gene3D" id="3.20.20.70">
    <property type="entry name" value="Aldolase class I"/>
    <property type="match status" value="1"/>
</dbReference>
<protein>
    <submittedName>
        <fullName evidence="8">Anaerobic ribonucleoside-triphosphate reductase activating protein</fullName>
    </submittedName>
</protein>
<dbReference type="InterPro" id="IPR013785">
    <property type="entry name" value="Aldolase_TIM"/>
</dbReference>
<reference evidence="8" key="1">
    <citation type="journal article" date="2020" name="mSystems">
        <title>Genome- and Community-Level Interaction Insights into Carbon Utilization and Element Cycling Functions of Hydrothermarchaeota in Hydrothermal Sediment.</title>
        <authorList>
            <person name="Zhou Z."/>
            <person name="Liu Y."/>
            <person name="Xu W."/>
            <person name="Pan J."/>
            <person name="Luo Z.H."/>
            <person name="Li M."/>
        </authorList>
    </citation>
    <scope>NUCLEOTIDE SEQUENCE [LARGE SCALE GENOMIC DNA]</scope>
    <source>
        <strain evidence="8">SpSt-1181</strain>
    </source>
</reference>
<accession>A0A831SSK1</accession>
<dbReference type="InterPro" id="IPR058240">
    <property type="entry name" value="rSAM_sf"/>
</dbReference>
<dbReference type="SFLD" id="SFLDS00029">
    <property type="entry name" value="Radical_SAM"/>
    <property type="match status" value="1"/>
</dbReference>
<dbReference type="AlphaFoldDB" id="A0A831SSK1"/>
<gene>
    <name evidence="8" type="ORF">ENN50_02475</name>
</gene>
<dbReference type="CDD" id="cd01335">
    <property type="entry name" value="Radical_SAM"/>
    <property type="match status" value="1"/>
</dbReference>
<dbReference type="PANTHER" id="PTHR30352">
    <property type="entry name" value="PYRUVATE FORMATE-LYASE-ACTIVATING ENZYME"/>
    <property type="match status" value="1"/>
</dbReference>
<proteinExistence type="predicted"/>
<dbReference type="SFLD" id="SFLDG01094">
    <property type="entry name" value="Uncharacterised_Radical_SAM_Su"/>
    <property type="match status" value="1"/>
</dbReference>
<dbReference type="Proteomes" id="UP000886335">
    <property type="component" value="Unassembled WGS sequence"/>
</dbReference>
<evidence type="ECO:0000313" key="8">
    <source>
        <dbReference type="EMBL" id="HED30560.1"/>
    </source>
</evidence>
<sequence length="252" mass="27404">MPVLEGIAADVKEGADALAGIRPGGFVKQSFIDYPGHIAAVVYTAGCNMRCRYCHNPGLVDPRRLERLSSDEICGCARWLSDNRHLLDAVVVSGGEPTLHSGLVDALRWLKSLGLKVKLDTNGSRPGVLENVLTEGLVDKVSMDLKARPDLESYRSICGDMLDEAMLGAVMRSLDLLSAWKGDVEIRSTLLKPFHDSDSIRKMRAAVAGVWTVQRFRDDFTLLPCHALPISPAEVLAALGCDEPISAGMCFR</sequence>
<dbReference type="SUPFAM" id="SSF102114">
    <property type="entry name" value="Radical SAM enzymes"/>
    <property type="match status" value="1"/>
</dbReference>
<dbReference type="Pfam" id="PF04055">
    <property type="entry name" value="Radical_SAM"/>
    <property type="match status" value="1"/>
</dbReference>
<feature type="domain" description="Radical SAM core" evidence="7">
    <location>
        <begin position="33"/>
        <end position="252"/>
    </location>
</feature>
<dbReference type="PANTHER" id="PTHR30352:SF13">
    <property type="entry name" value="GLYCYL-RADICAL ENZYME ACTIVATING ENZYME YJJW-RELATED"/>
    <property type="match status" value="1"/>
</dbReference>
<keyword evidence="2" id="KW-0004">4Fe-4S</keyword>
<comment type="caution">
    <text evidence="8">The sequence shown here is derived from an EMBL/GenBank/DDBJ whole genome shotgun (WGS) entry which is preliminary data.</text>
</comment>
<dbReference type="GO" id="GO:0051539">
    <property type="term" value="F:4 iron, 4 sulfur cluster binding"/>
    <property type="evidence" value="ECO:0007669"/>
    <property type="project" value="UniProtKB-KW"/>
</dbReference>
<dbReference type="PROSITE" id="PS51918">
    <property type="entry name" value="RADICAL_SAM"/>
    <property type="match status" value="1"/>
</dbReference>
<keyword evidence="4" id="KW-0479">Metal-binding</keyword>
<dbReference type="GO" id="GO:0003824">
    <property type="term" value="F:catalytic activity"/>
    <property type="evidence" value="ECO:0007669"/>
    <property type="project" value="InterPro"/>
</dbReference>
<evidence type="ECO:0000256" key="2">
    <source>
        <dbReference type="ARBA" id="ARBA00022485"/>
    </source>
</evidence>
<organism evidence="8">
    <name type="scientific">Prosthecochloris aestuarii</name>
    <dbReference type="NCBI Taxonomy" id="1102"/>
    <lineage>
        <taxon>Bacteria</taxon>
        <taxon>Pseudomonadati</taxon>
        <taxon>Chlorobiota</taxon>
        <taxon>Chlorobiia</taxon>
        <taxon>Chlorobiales</taxon>
        <taxon>Chlorobiaceae</taxon>
        <taxon>Prosthecochloris</taxon>
    </lineage>
</organism>
<keyword evidence="3" id="KW-0949">S-adenosyl-L-methionine</keyword>
<evidence type="ECO:0000256" key="6">
    <source>
        <dbReference type="ARBA" id="ARBA00023014"/>
    </source>
</evidence>